<dbReference type="Pfam" id="PF13181">
    <property type="entry name" value="TPR_8"/>
    <property type="match status" value="1"/>
</dbReference>
<keyword evidence="2 3" id="KW-0802">TPR repeat</keyword>
<accession>A0ABV6E0B8</accession>
<dbReference type="InterPro" id="IPR050498">
    <property type="entry name" value="Ycf3"/>
</dbReference>
<keyword evidence="4" id="KW-1133">Transmembrane helix</keyword>
<dbReference type="SMART" id="SM00028">
    <property type="entry name" value="TPR"/>
    <property type="match status" value="10"/>
</dbReference>
<evidence type="ECO:0000256" key="3">
    <source>
        <dbReference type="PROSITE-ProRule" id="PRU00339"/>
    </source>
</evidence>
<dbReference type="Gene3D" id="1.25.40.10">
    <property type="entry name" value="Tetratricopeptide repeat domain"/>
    <property type="match status" value="6"/>
</dbReference>
<keyword evidence="1" id="KW-0677">Repeat</keyword>
<comment type="caution">
    <text evidence="5">The sequence shown here is derived from an EMBL/GenBank/DDBJ whole genome shotgun (WGS) entry which is preliminary data.</text>
</comment>
<dbReference type="Pfam" id="PF14559">
    <property type="entry name" value="TPR_19"/>
    <property type="match status" value="1"/>
</dbReference>
<dbReference type="PANTHER" id="PTHR44858:SF1">
    <property type="entry name" value="UDP-N-ACETYLGLUCOSAMINE--PEPTIDE N-ACETYLGLUCOSAMINYLTRANSFERASE SPINDLY-RELATED"/>
    <property type="match status" value="1"/>
</dbReference>
<keyword evidence="6" id="KW-1185">Reference proteome</keyword>
<organism evidence="5 6">
    <name type="scientific">Nocardioides zeicaulis</name>
    <dbReference type="NCBI Taxonomy" id="1776857"/>
    <lineage>
        <taxon>Bacteria</taxon>
        <taxon>Bacillati</taxon>
        <taxon>Actinomycetota</taxon>
        <taxon>Actinomycetes</taxon>
        <taxon>Propionibacteriales</taxon>
        <taxon>Nocardioidaceae</taxon>
        <taxon>Nocardioides</taxon>
    </lineage>
</organism>
<evidence type="ECO:0000313" key="5">
    <source>
        <dbReference type="EMBL" id="MFC0222430.1"/>
    </source>
</evidence>
<feature type="repeat" description="TPR" evidence="3">
    <location>
        <begin position="255"/>
        <end position="288"/>
    </location>
</feature>
<feature type="transmembrane region" description="Helical" evidence="4">
    <location>
        <begin position="81"/>
        <end position="100"/>
    </location>
</feature>
<dbReference type="SUPFAM" id="SSF48452">
    <property type="entry name" value="TPR-like"/>
    <property type="match status" value="3"/>
</dbReference>
<evidence type="ECO:0000256" key="2">
    <source>
        <dbReference type="ARBA" id="ARBA00022803"/>
    </source>
</evidence>
<evidence type="ECO:0000256" key="1">
    <source>
        <dbReference type="ARBA" id="ARBA00022737"/>
    </source>
</evidence>
<dbReference type="Proteomes" id="UP001589698">
    <property type="component" value="Unassembled WGS sequence"/>
</dbReference>
<dbReference type="InterPro" id="IPR019734">
    <property type="entry name" value="TPR_rpt"/>
</dbReference>
<feature type="repeat" description="TPR" evidence="3">
    <location>
        <begin position="187"/>
        <end position="220"/>
    </location>
</feature>
<dbReference type="RefSeq" id="WP_378518082.1">
    <property type="nucleotide sequence ID" value="NZ_CBCSDI010000019.1"/>
</dbReference>
<sequence>MDDAVVSALGTGLSVTTFLVGFASIRLRGQRDRAITQSDGVLRDLVRASSDGRALSDDEVEQSTGGFVEAKAIDPVAKGAVWFYWFVASSMLCLCAIGGVKSGAEFTPVVADWTVDSYVVGFLMLLQLGVCGAGTADYLFVRRDLDVRLRESTLGIVERAIAARNAPDYDEAHRLADDLIRRLPSWPWAYAFRGHVRMSLGRKEAALEDFDKALMLRSDDPVARLARAEHRLAAGDAAGALEDLGELPPERHREHAVLKLKGSALYKLGRRDEAVVIFDQVVRRNPDDPEARVRRGEALAESDSRSAAHRRGSIAALEVLVMEEGERVALTALSQVGRDNLSRRNVKMAIQDFSFALAQAPTDRRLLRLRGDAYIRNGDLEAGERDFEKALSGADDKERAIGLRQRGRARERAGDNAGALADFTASIEVLPTHQALFYRALHHERFERTVEALEDVEGAVSLAPDDDDYLSHRAALLAAGGEVGESEAAFRDVELRFPANSHNYSLWLGTMLRRGAIIDGLGLAARAVAACPEDAGVRLMAARIKSENGQYERALADVDAARELGADEAQADYVAARILADAGRLDEAEASVARAAAAPSDYQHVALMTRYVVRRRRGDLSGAIADVSRAIEITPGASELFVRRACARLALTGANTDALDDIEEALKLNPGSSSALNHLSEYYLTIGDANKAVAAAENAIAHSGSGRSKRLLASSYFLARRWAEAIDLLAELVRTNPSDDDSLWSLAAAYSNSGRFVEAEATFAALVQLDNSNLDARAGLAVSVSQQHRSRDAVSHFRTLKADFGLASQEWIDKRLHPDLLPEYSVVMNDWETALMPPDAVEDQAADPPRAT</sequence>
<evidence type="ECO:0000256" key="4">
    <source>
        <dbReference type="SAM" id="Phobius"/>
    </source>
</evidence>
<dbReference type="PROSITE" id="PS50005">
    <property type="entry name" value="TPR"/>
    <property type="match status" value="2"/>
</dbReference>
<dbReference type="EMBL" id="JBHLXH010000001">
    <property type="protein sequence ID" value="MFC0222430.1"/>
    <property type="molecule type" value="Genomic_DNA"/>
</dbReference>
<keyword evidence="4" id="KW-0472">Membrane</keyword>
<reference evidence="5 6" key="1">
    <citation type="submission" date="2024-09" db="EMBL/GenBank/DDBJ databases">
        <authorList>
            <person name="Sun Q."/>
            <person name="Mori K."/>
        </authorList>
    </citation>
    <scope>NUCLEOTIDE SEQUENCE [LARGE SCALE GENOMIC DNA]</scope>
    <source>
        <strain evidence="5 6">CCM 8654</strain>
    </source>
</reference>
<evidence type="ECO:0000313" key="6">
    <source>
        <dbReference type="Proteomes" id="UP001589698"/>
    </source>
</evidence>
<name>A0ABV6E0B8_9ACTN</name>
<dbReference type="PANTHER" id="PTHR44858">
    <property type="entry name" value="TETRATRICOPEPTIDE REPEAT PROTEIN 6"/>
    <property type="match status" value="1"/>
</dbReference>
<proteinExistence type="predicted"/>
<keyword evidence="4" id="KW-0812">Transmembrane</keyword>
<protein>
    <submittedName>
        <fullName evidence="5">Tetratricopeptide repeat protein</fullName>
    </submittedName>
</protein>
<feature type="transmembrane region" description="Helical" evidence="4">
    <location>
        <begin position="6"/>
        <end position="25"/>
    </location>
</feature>
<gene>
    <name evidence="5" type="ORF">ACFFJG_08055</name>
</gene>
<dbReference type="Pfam" id="PF13432">
    <property type="entry name" value="TPR_16"/>
    <property type="match status" value="5"/>
</dbReference>
<dbReference type="InterPro" id="IPR011990">
    <property type="entry name" value="TPR-like_helical_dom_sf"/>
</dbReference>